<dbReference type="Proteomes" id="UP000467700">
    <property type="component" value="Unassembled WGS sequence"/>
</dbReference>
<dbReference type="EMBL" id="CACVBS010000057">
    <property type="protein sequence ID" value="CAA7267030.1"/>
    <property type="molecule type" value="Genomic_DNA"/>
</dbReference>
<proteinExistence type="predicted"/>
<evidence type="ECO:0000256" key="1">
    <source>
        <dbReference type="SAM" id="MobiDB-lite"/>
    </source>
</evidence>
<keyword evidence="3" id="KW-1185">Reference proteome</keyword>
<sequence length="366" mass="39188">MYGGYGTASPPLTNNPFLSNTSQHPGSRFPDISSSTATFGGQQQQQQWDDGSMVGGGQYPQQQQQGMYQQPQQYPQQLQTGFGQQQMGMGTGMGSGFVSPGQQSYPSPPPGGHQFHPSSAFGQQLAASVSGSSYGYLNGQPQQQNTTAYNPAQQQLQNNPGYIASLDPYASVGQGWGDNSLTSPTSSVGASSPISSNPSMGIAHSMSTGSTMSSTSTSSVPSGASFGISASGDPHPKDYIRTHKAEIEAWDSYAWKQLLSTFEALKKAWENRKGELTARAREVVAQGQMGMQYGGYYAQQIQQEAGRLQGLLKEAESNFDTIAASSFQMQEVFQGYRQSGDQASKRRVREATNAALQGLPTYPQPF</sequence>
<accession>A0A8S0WEM9</accession>
<protein>
    <submittedName>
        <fullName evidence="2">Uncharacterized protein</fullName>
    </submittedName>
</protein>
<comment type="caution">
    <text evidence="2">The sequence shown here is derived from an EMBL/GenBank/DDBJ whole genome shotgun (WGS) entry which is preliminary data.</text>
</comment>
<dbReference type="OrthoDB" id="3253876at2759"/>
<feature type="compositionally biased region" description="Low complexity" evidence="1">
    <location>
        <begin position="205"/>
        <end position="225"/>
    </location>
</feature>
<dbReference type="AlphaFoldDB" id="A0A8S0WEM9"/>
<organism evidence="2 3">
    <name type="scientific">Cyclocybe aegerita</name>
    <name type="common">Black poplar mushroom</name>
    <name type="synonym">Agrocybe aegerita</name>
    <dbReference type="NCBI Taxonomy" id="1973307"/>
    <lineage>
        <taxon>Eukaryota</taxon>
        <taxon>Fungi</taxon>
        <taxon>Dikarya</taxon>
        <taxon>Basidiomycota</taxon>
        <taxon>Agaricomycotina</taxon>
        <taxon>Agaricomycetes</taxon>
        <taxon>Agaricomycetidae</taxon>
        <taxon>Agaricales</taxon>
        <taxon>Agaricineae</taxon>
        <taxon>Bolbitiaceae</taxon>
        <taxon>Cyclocybe</taxon>
    </lineage>
</organism>
<reference evidence="2 3" key="1">
    <citation type="submission" date="2020-01" db="EMBL/GenBank/DDBJ databases">
        <authorList>
            <person name="Gupta K D."/>
        </authorList>
    </citation>
    <scope>NUCLEOTIDE SEQUENCE [LARGE SCALE GENOMIC DNA]</scope>
</reference>
<name>A0A8S0WEM9_CYCAE</name>
<feature type="compositionally biased region" description="Low complexity" evidence="1">
    <location>
        <begin position="59"/>
        <end position="88"/>
    </location>
</feature>
<evidence type="ECO:0000313" key="3">
    <source>
        <dbReference type="Proteomes" id="UP000467700"/>
    </source>
</evidence>
<evidence type="ECO:0000313" key="2">
    <source>
        <dbReference type="EMBL" id="CAA7267030.1"/>
    </source>
</evidence>
<feature type="compositionally biased region" description="Polar residues" evidence="1">
    <location>
        <begin position="177"/>
        <end position="199"/>
    </location>
</feature>
<feature type="region of interest" description="Disordered" evidence="1">
    <location>
        <begin position="1"/>
        <end position="118"/>
    </location>
</feature>
<feature type="compositionally biased region" description="Polar residues" evidence="1">
    <location>
        <begin position="10"/>
        <end position="25"/>
    </location>
</feature>
<gene>
    <name evidence="2" type="ORF">AAE3_LOCUS9132</name>
</gene>
<feature type="region of interest" description="Disordered" evidence="1">
    <location>
        <begin position="175"/>
        <end position="237"/>
    </location>
</feature>
<feature type="compositionally biased region" description="Polar residues" evidence="1">
    <location>
        <begin position="32"/>
        <end position="41"/>
    </location>
</feature>